<evidence type="ECO:0000256" key="8">
    <source>
        <dbReference type="ARBA" id="ARBA00022741"/>
    </source>
</evidence>
<dbReference type="Gene3D" id="3.30.63.10">
    <property type="entry name" value="Guanylate Kinase phosphate binding domain"/>
    <property type="match status" value="1"/>
</dbReference>
<dbReference type="Gene3D" id="3.40.50.300">
    <property type="entry name" value="P-loop containing nucleotide triphosphate hydrolases"/>
    <property type="match status" value="1"/>
</dbReference>
<organism evidence="15 16">
    <name type="scientific">Chlamydia pecorum (strain ATCC VR-628 / DSM 29919 / E58)</name>
    <name type="common">Chlamydophila pecorum</name>
    <dbReference type="NCBI Taxonomy" id="331635"/>
    <lineage>
        <taxon>Bacteria</taxon>
        <taxon>Pseudomonadati</taxon>
        <taxon>Chlamydiota</taxon>
        <taxon>Chlamydiia</taxon>
        <taxon>Chlamydiales</taxon>
        <taxon>Chlamydiaceae</taxon>
        <taxon>Chlamydia/Chlamydophila group</taxon>
        <taxon>Chlamydia</taxon>
    </lineage>
</organism>
<dbReference type="InterPro" id="IPR008145">
    <property type="entry name" value="GK/Ca_channel_bsu"/>
</dbReference>
<evidence type="ECO:0000256" key="2">
    <source>
        <dbReference type="ARBA" id="ARBA00004496"/>
    </source>
</evidence>
<feature type="binding site" evidence="13">
    <location>
        <begin position="25"/>
        <end position="32"/>
    </location>
    <ligand>
        <name>ATP</name>
        <dbReference type="ChEBI" id="CHEBI:30616"/>
    </ligand>
</feature>
<accession>A0AA34RDY5</accession>
<comment type="similarity">
    <text evidence="3 13">Belongs to the guanylate kinase family.</text>
</comment>
<dbReference type="InterPro" id="IPR008144">
    <property type="entry name" value="Guanylate_kin-like_dom"/>
</dbReference>
<protein>
    <recommendedName>
        <fullName evidence="5 13">Guanylate kinase</fullName>
        <ecNumber evidence="4 13">2.7.4.8</ecNumber>
    </recommendedName>
    <alternativeName>
        <fullName evidence="11 13">GMP kinase</fullName>
    </alternativeName>
</protein>
<reference evidence="15 16" key="1">
    <citation type="journal article" date="2011" name="J. Bacteriol.">
        <title>Genome sequence of the obligate intracellular animal pathogen Chlamydia pecorum E58.</title>
        <authorList>
            <person name="Mojica S."/>
            <person name="Huot Creasy H."/>
            <person name="Daugherty S."/>
            <person name="Read T.D."/>
            <person name="Kim T."/>
            <person name="Kaltenboeck B."/>
            <person name="Bavoil P."/>
            <person name="Myers G.S."/>
        </authorList>
    </citation>
    <scope>NUCLEOTIDE SEQUENCE [LARGE SCALE GENOMIC DNA]</scope>
    <source>
        <strain evidence="15 16">E58</strain>
    </source>
</reference>
<dbReference type="PROSITE" id="PS00856">
    <property type="entry name" value="GUANYLATE_KINASE_1"/>
    <property type="match status" value="1"/>
</dbReference>
<dbReference type="InterPro" id="IPR020590">
    <property type="entry name" value="Guanylate_kinase_CS"/>
</dbReference>
<evidence type="ECO:0000313" key="16">
    <source>
        <dbReference type="Proteomes" id="UP000008305"/>
    </source>
</evidence>
<keyword evidence="6 13" id="KW-0963">Cytoplasm</keyword>
<keyword evidence="9 13" id="KW-0418">Kinase</keyword>
<dbReference type="KEGG" id="cpm:G5S_1027"/>
<evidence type="ECO:0000256" key="1">
    <source>
        <dbReference type="ARBA" id="ARBA00003531"/>
    </source>
</evidence>
<evidence type="ECO:0000256" key="4">
    <source>
        <dbReference type="ARBA" id="ARBA00012961"/>
    </source>
</evidence>
<keyword evidence="7 13" id="KW-0808">Transferase</keyword>
<dbReference type="InterPro" id="IPR027417">
    <property type="entry name" value="P-loop_NTPase"/>
</dbReference>
<comment type="catalytic activity">
    <reaction evidence="12 13">
        <text>GMP + ATP = GDP + ADP</text>
        <dbReference type="Rhea" id="RHEA:20780"/>
        <dbReference type="ChEBI" id="CHEBI:30616"/>
        <dbReference type="ChEBI" id="CHEBI:58115"/>
        <dbReference type="ChEBI" id="CHEBI:58189"/>
        <dbReference type="ChEBI" id="CHEBI:456216"/>
        <dbReference type="EC" id="2.7.4.8"/>
    </reaction>
</comment>
<keyword evidence="8 13" id="KW-0547">Nucleotide-binding</keyword>
<dbReference type="CDD" id="cd00071">
    <property type="entry name" value="GMPK"/>
    <property type="match status" value="1"/>
</dbReference>
<keyword evidence="10 13" id="KW-0067">ATP-binding</keyword>
<dbReference type="GO" id="GO:0004385">
    <property type="term" value="F:GMP kinase activity"/>
    <property type="evidence" value="ECO:0007669"/>
    <property type="project" value="UniProtKB-UniRule"/>
</dbReference>
<dbReference type="PANTHER" id="PTHR23117">
    <property type="entry name" value="GUANYLATE KINASE-RELATED"/>
    <property type="match status" value="1"/>
</dbReference>
<evidence type="ECO:0000256" key="3">
    <source>
        <dbReference type="ARBA" id="ARBA00005790"/>
    </source>
</evidence>
<dbReference type="EMBL" id="CP002608">
    <property type="protein sequence ID" value="AEB41944.1"/>
    <property type="molecule type" value="Genomic_DNA"/>
</dbReference>
<evidence type="ECO:0000256" key="6">
    <source>
        <dbReference type="ARBA" id="ARBA00022490"/>
    </source>
</evidence>
<dbReference type="FunFam" id="3.30.63.10:FF:000005">
    <property type="entry name" value="Guanylate kinase"/>
    <property type="match status" value="1"/>
</dbReference>
<evidence type="ECO:0000256" key="7">
    <source>
        <dbReference type="ARBA" id="ARBA00022679"/>
    </source>
</evidence>
<dbReference type="HAMAP" id="MF_00328">
    <property type="entry name" value="Guanylate_kinase"/>
    <property type="match status" value="1"/>
</dbReference>
<keyword evidence="16" id="KW-1185">Reference proteome</keyword>
<dbReference type="GO" id="GO:0005524">
    <property type="term" value="F:ATP binding"/>
    <property type="evidence" value="ECO:0007669"/>
    <property type="project" value="UniProtKB-UniRule"/>
</dbReference>
<feature type="domain" description="Guanylate kinase-like" evidence="14">
    <location>
        <begin position="18"/>
        <end position="196"/>
    </location>
</feature>
<dbReference type="PANTHER" id="PTHR23117:SF13">
    <property type="entry name" value="GUANYLATE KINASE"/>
    <property type="match status" value="1"/>
</dbReference>
<proteinExistence type="inferred from homology"/>
<dbReference type="Pfam" id="PF00625">
    <property type="entry name" value="Guanylate_kin"/>
    <property type="match status" value="1"/>
</dbReference>
<gene>
    <name evidence="13 15" type="primary">gmk</name>
    <name evidence="15" type="ordered locus">G5S_1027</name>
</gene>
<evidence type="ECO:0000256" key="13">
    <source>
        <dbReference type="HAMAP-Rule" id="MF_00328"/>
    </source>
</evidence>
<dbReference type="AlphaFoldDB" id="A0AA34RDY5"/>
<evidence type="ECO:0000256" key="12">
    <source>
        <dbReference type="ARBA" id="ARBA00048594"/>
    </source>
</evidence>
<dbReference type="SUPFAM" id="SSF52540">
    <property type="entry name" value="P-loop containing nucleoside triphosphate hydrolases"/>
    <property type="match status" value="1"/>
</dbReference>
<dbReference type="GO" id="GO:0005829">
    <property type="term" value="C:cytosol"/>
    <property type="evidence" value="ECO:0007669"/>
    <property type="project" value="TreeGrafter"/>
</dbReference>
<evidence type="ECO:0000256" key="5">
    <source>
        <dbReference type="ARBA" id="ARBA00016296"/>
    </source>
</evidence>
<dbReference type="Proteomes" id="UP000008305">
    <property type="component" value="Chromosome"/>
</dbReference>
<dbReference type="InterPro" id="IPR017665">
    <property type="entry name" value="Guanylate_kinase"/>
</dbReference>
<dbReference type="EC" id="2.7.4.8" evidence="4 13"/>
<dbReference type="PROSITE" id="PS50052">
    <property type="entry name" value="GUANYLATE_KINASE_2"/>
    <property type="match status" value="1"/>
</dbReference>
<sequence length="204" mass="23524">MNTQLLHPFSQDSKSYSPKLFTISAPAGSGKTTLVKMLEQEFPYSFQKTLSMTTRKPRKGEVSGEDYLFVSSEEFQELVAKGAFLEWIFLFGEYYGTTRLEIERIWALGKHAIAVIDVQGAMAIRQKMPSVSIFIAPPSKEELERRLDKRGSEEVLQRKERLEHSTKELAMVNQFDYVIVNDHLELAYRILKSIFIAEEHRNNL</sequence>
<comment type="subcellular location">
    <subcellularLocation>
        <location evidence="2 13">Cytoplasm</location>
    </subcellularLocation>
</comment>
<evidence type="ECO:0000259" key="14">
    <source>
        <dbReference type="PROSITE" id="PS50052"/>
    </source>
</evidence>
<evidence type="ECO:0000256" key="11">
    <source>
        <dbReference type="ARBA" id="ARBA00030128"/>
    </source>
</evidence>
<dbReference type="SMART" id="SM00072">
    <property type="entry name" value="GuKc"/>
    <property type="match status" value="1"/>
</dbReference>
<dbReference type="NCBIfam" id="TIGR03263">
    <property type="entry name" value="guanyl_kin"/>
    <property type="match status" value="1"/>
</dbReference>
<evidence type="ECO:0000313" key="15">
    <source>
        <dbReference type="EMBL" id="AEB41944.1"/>
    </source>
</evidence>
<evidence type="ECO:0000256" key="9">
    <source>
        <dbReference type="ARBA" id="ARBA00022777"/>
    </source>
</evidence>
<name>A0AA34RDY5_CHLPE</name>
<comment type="function">
    <text evidence="1 13">Essential for recycling GMP and indirectly, cGMP.</text>
</comment>
<dbReference type="RefSeq" id="WP_013713022.1">
    <property type="nucleotide sequence ID" value="NC_015408.1"/>
</dbReference>
<evidence type="ECO:0000256" key="10">
    <source>
        <dbReference type="ARBA" id="ARBA00022840"/>
    </source>
</evidence>